<dbReference type="Gene3D" id="2.60.40.10">
    <property type="entry name" value="Immunoglobulins"/>
    <property type="match status" value="1"/>
</dbReference>
<comment type="catalytic activity">
    <reaction evidence="1">
        <text>Hydrolysis of terminal, non-reducing beta-D-glucosyl residues with release of beta-D-glucose.</text>
        <dbReference type="EC" id="3.2.1.21"/>
    </reaction>
</comment>
<name>A0A8H7AW43_9PLEO</name>
<dbReference type="Proteomes" id="UP000596902">
    <property type="component" value="Unassembled WGS sequence"/>
</dbReference>
<proteinExistence type="inferred from homology"/>
<keyword evidence="11" id="KW-0326">Glycosidase</keyword>
<organism evidence="19 20">
    <name type="scientific">Alternaria burnsii</name>
    <dbReference type="NCBI Taxonomy" id="1187904"/>
    <lineage>
        <taxon>Eukaryota</taxon>
        <taxon>Fungi</taxon>
        <taxon>Dikarya</taxon>
        <taxon>Ascomycota</taxon>
        <taxon>Pezizomycotina</taxon>
        <taxon>Dothideomycetes</taxon>
        <taxon>Pleosporomycetidae</taxon>
        <taxon>Pleosporales</taxon>
        <taxon>Pleosporineae</taxon>
        <taxon>Pleosporaceae</taxon>
        <taxon>Alternaria</taxon>
        <taxon>Alternaria sect. Alternaria</taxon>
    </lineage>
</organism>
<dbReference type="PRINTS" id="PR00420">
    <property type="entry name" value="RNGMNOXGNASE"/>
</dbReference>
<keyword evidence="8" id="KW-0560">Oxidoreductase</keyword>
<dbReference type="SMART" id="SM00758">
    <property type="entry name" value="PA14"/>
    <property type="match status" value="1"/>
</dbReference>
<accession>A0A8H7AW43</accession>
<evidence type="ECO:0000256" key="9">
    <source>
        <dbReference type="ARBA" id="ARBA00023180"/>
    </source>
</evidence>
<dbReference type="InterPro" id="IPR008775">
    <property type="entry name" value="Phytyl_CoA_dOase-like"/>
</dbReference>
<dbReference type="PROSITE" id="PS51820">
    <property type="entry name" value="PA14"/>
    <property type="match status" value="1"/>
</dbReference>
<keyword evidence="6" id="KW-0378">Hydrolase</keyword>
<keyword evidence="7" id="KW-0274">FAD</keyword>
<dbReference type="EMBL" id="JAAABM010000015">
    <property type="protein sequence ID" value="KAF7672689.1"/>
    <property type="molecule type" value="Genomic_DNA"/>
</dbReference>
<dbReference type="InterPro" id="IPR017853">
    <property type="entry name" value="GH"/>
</dbReference>
<protein>
    <recommendedName>
        <fullName evidence="13">Probable beta-glucosidase I</fullName>
        <ecNumber evidence="4">3.2.1.21</ecNumber>
    </recommendedName>
    <alternativeName>
        <fullName evidence="14">Beta-D-glucoside glucohydrolase I</fullName>
    </alternativeName>
    <alternativeName>
        <fullName evidence="15">Cellobiase I</fullName>
    </alternativeName>
    <alternativeName>
        <fullName evidence="16">Gentiobiase I</fullName>
    </alternativeName>
</protein>
<dbReference type="Pfam" id="PF05721">
    <property type="entry name" value="PhyH"/>
    <property type="match status" value="1"/>
</dbReference>
<evidence type="ECO:0000256" key="16">
    <source>
        <dbReference type="ARBA" id="ARBA00041809"/>
    </source>
</evidence>
<dbReference type="GO" id="GO:0009251">
    <property type="term" value="P:glucan catabolic process"/>
    <property type="evidence" value="ECO:0007669"/>
    <property type="project" value="TreeGrafter"/>
</dbReference>
<evidence type="ECO:0000313" key="20">
    <source>
        <dbReference type="Proteomes" id="UP000596902"/>
    </source>
</evidence>
<keyword evidence="5" id="KW-0285">Flavoprotein</keyword>
<dbReference type="InterPro" id="IPR036188">
    <property type="entry name" value="FAD/NAD-bd_sf"/>
</dbReference>
<evidence type="ECO:0000256" key="17">
    <source>
        <dbReference type="SAM" id="MobiDB-lite"/>
    </source>
</evidence>
<dbReference type="InterPro" id="IPR037524">
    <property type="entry name" value="PA14/GLEYA"/>
</dbReference>
<dbReference type="SUPFAM" id="SSF51197">
    <property type="entry name" value="Clavaminate synthase-like"/>
    <property type="match status" value="1"/>
</dbReference>
<dbReference type="InterPro" id="IPR036962">
    <property type="entry name" value="Glyco_hydro_3_N_sf"/>
</dbReference>
<evidence type="ECO:0000256" key="13">
    <source>
        <dbReference type="ARBA" id="ARBA00039569"/>
    </source>
</evidence>
<keyword evidence="20" id="KW-1185">Reference proteome</keyword>
<evidence type="ECO:0000259" key="18">
    <source>
        <dbReference type="PROSITE" id="PS51820"/>
    </source>
</evidence>
<dbReference type="InterPro" id="IPR050288">
    <property type="entry name" value="Cellulose_deg_GH3"/>
</dbReference>
<comment type="pathway">
    <text evidence="2">Glycan metabolism; cellulose degradation.</text>
</comment>
<dbReference type="Pfam" id="PF01494">
    <property type="entry name" value="FAD_binding_3"/>
    <property type="match status" value="1"/>
</dbReference>
<dbReference type="Pfam" id="PF01915">
    <property type="entry name" value="Glyco_hydro_3_C"/>
    <property type="match status" value="1"/>
</dbReference>
<evidence type="ECO:0000256" key="11">
    <source>
        <dbReference type="ARBA" id="ARBA00023295"/>
    </source>
</evidence>
<dbReference type="Gene3D" id="3.40.50.1700">
    <property type="entry name" value="Glycoside hydrolase family 3 C-terminal domain"/>
    <property type="match status" value="1"/>
</dbReference>
<dbReference type="InterPro" id="IPR026891">
    <property type="entry name" value="Fn3-like"/>
</dbReference>
<evidence type="ECO:0000256" key="5">
    <source>
        <dbReference type="ARBA" id="ARBA00022630"/>
    </source>
</evidence>
<dbReference type="FunFam" id="2.60.40.10:FF:000495">
    <property type="entry name" value="Periplasmic beta-glucosidase"/>
    <property type="match status" value="1"/>
</dbReference>
<dbReference type="InterPro" id="IPR002938">
    <property type="entry name" value="FAD-bd"/>
</dbReference>
<dbReference type="GeneID" id="62207415"/>
<evidence type="ECO:0000256" key="14">
    <source>
        <dbReference type="ARBA" id="ARBA00041279"/>
    </source>
</evidence>
<evidence type="ECO:0000256" key="15">
    <source>
        <dbReference type="ARBA" id="ARBA00041603"/>
    </source>
</evidence>
<dbReference type="InterPro" id="IPR013783">
    <property type="entry name" value="Ig-like_fold"/>
</dbReference>
<evidence type="ECO:0000313" key="19">
    <source>
        <dbReference type="EMBL" id="KAF7672689.1"/>
    </source>
</evidence>
<dbReference type="InterPro" id="IPR011658">
    <property type="entry name" value="PA14_dom"/>
</dbReference>
<dbReference type="SUPFAM" id="SSF52279">
    <property type="entry name" value="Beta-D-glucan exohydrolase, C-terminal domain"/>
    <property type="match status" value="1"/>
</dbReference>
<dbReference type="RefSeq" id="XP_038783039.1">
    <property type="nucleotide sequence ID" value="XM_038934237.1"/>
</dbReference>
<dbReference type="GO" id="GO:0071949">
    <property type="term" value="F:FAD binding"/>
    <property type="evidence" value="ECO:0007669"/>
    <property type="project" value="InterPro"/>
</dbReference>
<evidence type="ECO:0000256" key="3">
    <source>
        <dbReference type="ARBA" id="ARBA00005336"/>
    </source>
</evidence>
<dbReference type="Pfam" id="PF14310">
    <property type="entry name" value="Fn3-like"/>
    <property type="match status" value="1"/>
</dbReference>
<reference evidence="19" key="2">
    <citation type="submission" date="2020-08" db="EMBL/GenBank/DDBJ databases">
        <title>Draft Genome Sequence of Cumin Blight Pathogen Alternaria burnsii.</title>
        <authorList>
            <person name="Feng Z."/>
        </authorList>
    </citation>
    <scope>NUCLEOTIDE SEQUENCE</scope>
    <source>
        <strain evidence="19">CBS107.38</strain>
    </source>
</reference>
<keyword evidence="10" id="KW-0119">Carbohydrate metabolism</keyword>
<keyword evidence="9" id="KW-0325">Glycoprotein</keyword>
<dbReference type="GO" id="GO:0008422">
    <property type="term" value="F:beta-glucosidase activity"/>
    <property type="evidence" value="ECO:0007669"/>
    <property type="project" value="UniProtKB-EC"/>
</dbReference>
<dbReference type="GO" id="GO:0016491">
    <property type="term" value="F:oxidoreductase activity"/>
    <property type="evidence" value="ECO:0007669"/>
    <property type="project" value="UniProtKB-KW"/>
</dbReference>
<dbReference type="AlphaFoldDB" id="A0A8H7AW43"/>
<dbReference type="PANTHER" id="PTHR42715:SF27">
    <property type="entry name" value="BETA-GLUCOSIDASE-RELATED"/>
    <property type="match status" value="1"/>
</dbReference>
<comment type="caution">
    <text evidence="19">The sequence shown here is derived from an EMBL/GenBank/DDBJ whole genome shotgun (WGS) entry which is preliminary data.</text>
</comment>
<dbReference type="SMART" id="SM01217">
    <property type="entry name" value="Fn3_like"/>
    <property type="match status" value="1"/>
</dbReference>
<dbReference type="Pfam" id="PF07691">
    <property type="entry name" value="PA14"/>
    <property type="match status" value="1"/>
</dbReference>
<dbReference type="SUPFAM" id="SSF51905">
    <property type="entry name" value="FAD/NAD(P)-binding domain"/>
    <property type="match status" value="1"/>
</dbReference>
<dbReference type="PANTHER" id="PTHR42715">
    <property type="entry name" value="BETA-GLUCOSIDASE"/>
    <property type="match status" value="1"/>
</dbReference>
<dbReference type="InterPro" id="IPR036881">
    <property type="entry name" value="Glyco_hydro_3_C_sf"/>
</dbReference>
<keyword evidence="12" id="KW-0624">Polysaccharide degradation</keyword>
<dbReference type="Gene3D" id="2.60.120.620">
    <property type="entry name" value="q2cbj1_9rhob like domain"/>
    <property type="match status" value="1"/>
</dbReference>
<gene>
    <name evidence="19" type="ORF">GT037_009190</name>
</gene>
<feature type="domain" description="PA14" evidence="18">
    <location>
        <begin position="680"/>
        <end position="841"/>
    </location>
</feature>
<dbReference type="Gene3D" id="3.20.20.300">
    <property type="entry name" value="Glycoside hydrolase, family 3, N-terminal domain"/>
    <property type="match status" value="1"/>
</dbReference>
<evidence type="ECO:0000256" key="10">
    <source>
        <dbReference type="ARBA" id="ARBA00023277"/>
    </source>
</evidence>
<evidence type="ECO:0000256" key="12">
    <source>
        <dbReference type="ARBA" id="ARBA00023326"/>
    </source>
</evidence>
<comment type="similarity">
    <text evidence="3">Belongs to the glycosyl hydrolase 3 family.</text>
</comment>
<dbReference type="EC" id="3.2.1.21" evidence="4"/>
<dbReference type="InterPro" id="IPR002772">
    <property type="entry name" value="Glyco_hydro_3_C"/>
</dbReference>
<sequence>MPHLQWCGAGRHVTSNIVRDEIQLTAYDNVFAADGVPPLFDGPWVAEIPASQIAERYAGWERDLTDLLHIPKVASRWAVHVVAPLPAFAMERVCLIGDAAHAMTPHQGLGGGQGIEDAYILARLLEDSRTTVSALPYALKVYDAIRRPASQLVSRQSLANGLTYGFFGSQVRDSSLKTVGAAVSILQRDGIVVLEDVVDKSAVAKLNSIMAERSEQLANEPSTHFNQGKPTRNISQRPPASPDLMFQSIWANPFAASIGAAILGPSPRVVYANGNTALSSTERQTVHADLDHEHLRFPFALVANYYLVDTGPLNGGTEVWIGSHRDTSMADHVESRESPGGLSTIKPELVSKRREILPPVQISVKAGDLVLRDLRLWHAGMPNRTNVPRVMLAFGIFPWWYQASLKIALPVTAQPLVQRWTKETGLEFVVEWQENYVPTSKFFVTAASANKNLAVHGFEHEEVSPSSSHRAETTNSMADIDVEEILSRLSVAEKCDITAGELSSLLLVPFMHGLYATTTPIQAGLDLEMPGPSQWRGKNLLHSLLANRLSARDLDDCVRRILNMIKEAASSNIPEQAPEKPLNREKDRELLRRAATESIVLMKNDESILPLNPDKAIAVIGPNAAIAAYRGGRIAHLRPYYAVTPLQAISERSNGSVQFSRGIYNHKERPLLGHQLLTSHGKPGFDMYIYNEPPTVADRTPVDHYEFLNSCGYFFNYENMKRIDGENWHVDISGRLVATDTGPYDFGVSVQGTANLYLDGKLVVDNTKDQQFGEGFFRAGTVEKIGTVHLTKGESYHVLVHWAGAHTSELIKNSPLTFHPGGLRLGGCYQMDVAASIRAAAELASQVDQVVILAGLMGDWENEGADRPDIELPQHTDDLIISVLDANPNAVVCISSGSPVTMPWASRTKALLHVWYGGNETGTAISDVLYGDANPSGKLPLSFPVCLRDNPTYLCSQAERKRILYAEDVYVGYRYYDTLEKPVLFPFGHGLSYTEFRLSKLRLEIHGSQEKAVITARVQIENIGNFDGAEVVQVYVEPQKSSVGRPVKELKGFEKTHVLKLSSTTTLAINLELKYALGFWDEAEGRWVCEKGKYNILVGTSSRGTFLREVYSLEETFWWQGL</sequence>
<evidence type="ECO:0000256" key="4">
    <source>
        <dbReference type="ARBA" id="ARBA00012744"/>
    </source>
</evidence>
<feature type="region of interest" description="Disordered" evidence="17">
    <location>
        <begin position="217"/>
        <end position="238"/>
    </location>
</feature>
<evidence type="ECO:0000256" key="2">
    <source>
        <dbReference type="ARBA" id="ARBA00004987"/>
    </source>
</evidence>
<dbReference type="Gene3D" id="3.50.50.60">
    <property type="entry name" value="FAD/NAD(P)-binding domain"/>
    <property type="match status" value="1"/>
</dbReference>
<evidence type="ECO:0000256" key="1">
    <source>
        <dbReference type="ARBA" id="ARBA00000448"/>
    </source>
</evidence>
<evidence type="ECO:0000256" key="7">
    <source>
        <dbReference type="ARBA" id="ARBA00022827"/>
    </source>
</evidence>
<evidence type="ECO:0000256" key="8">
    <source>
        <dbReference type="ARBA" id="ARBA00023002"/>
    </source>
</evidence>
<evidence type="ECO:0000256" key="6">
    <source>
        <dbReference type="ARBA" id="ARBA00022801"/>
    </source>
</evidence>
<dbReference type="SUPFAM" id="SSF51445">
    <property type="entry name" value="(Trans)glycosidases"/>
    <property type="match status" value="1"/>
</dbReference>
<reference evidence="19" key="1">
    <citation type="submission" date="2020-01" db="EMBL/GenBank/DDBJ databases">
        <authorList>
            <person name="Feng Z.H.Z."/>
        </authorList>
    </citation>
    <scope>NUCLEOTIDE SEQUENCE</scope>
    <source>
        <strain evidence="19">CBS107.38</strain>
    </source>
</reference>
<dbReference type="Gene3D" id="2.60.120.260">
    <property type="entry name" value="Galactose-binding domain-like"/>
    <property type="match status" value="1"/>
</dbReference>